<keyword evidence="1" id="KW-0732">Signal</keyword>
<dbReference type="EMBL" id="CAJOBI010320183">
    <property type="protein sequence ID" value="CAF5183803.1"/>
    <property type="molecule type" value="Genomic_DNA"/>
</dbReference>
<dbReference type="InterPro" id="IPR016186">
    <property type="entry name" value="C-type_lectin-like/link_sf"/>
</dbReference>
<name>A0A8S3HHX6_9BILA</name>
<evidence type="ECO:0000313" key="2">
    <source>
        <dbReference type="EMBL" id="CAF5183803.1"/>
    </source>
</evidence>
<accession>A0A8S3HHX6</accession>
<feature type="non-terminal residue" evidence="2">
    <location>
        <position position="121"/>
    </location>
</feature>
<comment type="caution">
    <text evidence="2">The sequence shown here is derived from an EMBL/GenBank/DDBJ whole genome shotgun (WGS) entry which is preliminary data.</text>
</comment>
<sequence length="121" mass="14657">MRIIFFVFILFYPSIINSEEILSYTDIIRSYCSPPFYYYKSWCYYIFPNISLDWSSAYRLCRSIDKYTYLAYVSGDDEMIDPLRDILINREKSQEIKSIWTNTTWGQQRRTILSRNSKRSC</sequence>
<dbReference type="Gene3D" id="3.10.100.10">
    <property type="entry name" value="Mannose-Binding Protein A, subunit A"/>
    <property type="match status" value="1"/>
</dbReference>
<protein>
    <recommendedName>
        <fullName evidence="4">C-type lectin domain-containing protein</fullName>
    </recommendedName>
</protein>
<dbReference type="AlphaFoldDB" id="A0A8S3HHX6"/>
<evidence type="ECO:0000256" key="1">
    <source>
        <dbReference type="SAM" id="SignalP"/>
    </source>
</evidence>
<dbReference type="InterPro" id="IPR016187">
    <property type="entry name" value="CTDL_fold"/>
</dbReference>
<feature type="signal peptide" evidence="1">
    <location>
        <begin position="1"/>
        <end position="18"/>
    </location>
</feature>
<evidence type="ECO:0008006" key="4">
    <source>
        <dbReference type="Google" id="ProtNLM"/>
    </source>
</evidence>
<reference evidence="2" key="1">
    <citation type="submission" date="2021-02" db="EMBL/GenBank/DDBJ databases">
        <authorList>
            <person name="Nowell W R."/>
        </authorList>
    </citation>
    <scope>NUCLEOTIDE SEQUENCE</scope>
</reference>
<organism evidence="2 3">
    <name type="scientific">Rotaria magnacalcarata</name>
    <dbReference type="NCBI Taxonomy" id="392030"/>
    <lineage>
        <taxon>Eukaryota</taxon>
        <taxon>Metazoa</taxon>
        <taxon>Spiralia</taxon>
        <taxon>Gnathifera</taxon>
        <taxon>Rotifera</taxon>
        <taxon>Eurotatoria</taxon>
        <taxon>Bdelloidea</taxon>
        <taxon>Philodinida</taxon>
        <taxon>Philodinidae</taxon>
        <taxon>Rotaria</taxon>
    </lineage>
</organism>
<dbReference type="Proteomes" id="UP000676336">
    <property type="component" value="Unassembled WGS sequence"/>
</dbReference>
<dbReference type="SUPFAM" id="SSF56436">
    <property type="entry name" value="C-type lectin-like"/>
    <property type="match status" value="1"/>
</dbReference>
<proteinExistence type="predicted"/>
<feature type="chain" id="PRO_5035918365" description="C-type lectin domain-containing protein" evidence="1">
    <location>
        <begin position="19"/>
        <end position="121"/>
    </location>
</feature>
<evidence type="ECO:0000313" key="3">
    <source>
        <dbReference type="Proteomes" id="UP000676336"/>
    </source>
</evidence>
<gene>
    <name evidence="2" type="ORF">SMN809_LOCUS69775</name>
</gene>